<dbReference type="InParanoid" id="T1HYA0"/>
<protein>
    <recommendedName>
        <fullName evidence="4">Peptidase M20 dimerisation domain-containing protein</fullName>
    </recommendedName>
</protein>
<dbReference type="AlphaFoldDB" id="T1HYA0"/>
<dbReference type="HOGENOM" id="CLU_1867622_0_0_1"/>
<dbReference type="GO" id="GO:0004046">
    <property type="term" value="F:aminoacylase activity"/>
    <property type="evidence" value="ECO:0007669"/>
    <property type="project" value="TreeGrafter"/>
</dbReference>
<evidence type="ECO:0000256" key="1">
    <source>
        <dbReference type="ARBA" id="ARBA00022801"/>
    </source>
</evidence>
<dbReference type="STRING" id="13249.T1HYA0"/>
<dbReference type="SUPFAM" id="SSF53187">
    <property type="entry name" value="Zn-dependent exopeptidases"/>
    <property type="match status" value="1"/>
</dbReference>
<dbReference type="InterPro" id="IPR052083">
    <property type="entry name" value="Aminoacylase-1_M20A"/>
</dbReference>
<dbReference type="PROSITE" id="PS00758">
    <property type="entry name" value="ARGE_DAPE_CPG2_1"/>
    <property type="match status" value="1"/>
</dbReference>
<name>T1HYA0_RHOPR</name>
<keyword evidence="1" id="KW-0378">Hydrolase</keyword>
<reference evidence="2" key="1">
    <citation type="submission" date="2015-05" db="UniProtKB">
        <authorList>
            <consortium name="EnsemblMetazoa"/>
        </authorList>
    </citation>
    <scope>IDENTIFICATION</scope>
</reference>
<dbReference type="PANTHER" id="PTHR45892:SF1">
    <property type="entry name" value="AMINOACYLASE-1"/>
    <property type="match status" value="1"/>
</dbReference>
<accession>T1HYA0</accession>
<keyword evidence="3" id="KW-1185">Reference proteome</keyword>
<dbReference type="VEuPathDB" id="VectorBase:RPRC009020"/>
<dbReference type="PANTHER" id="PTHR45892">
    <property type="entry name" value="AMINOACYLASE-1"/>
    <property type="match status" value="1"/>
</dbReference>
<evidence type="ECO:0000313" key="2">
    <source>
        <dbReference type="EnsemblMetazoa" id="RPRC009020-PA"/>
    </source>
</evidence>
<dbReference type="EMBL" id="ACPB03023997">
    <property type="status" value="NOT_ANNOTATED_CDS"/>
    <property type="molecule type" value="Genomic_DNA"/>
</dbReference>
<dbReference type="Gene3D" id="3.40.630.10">
    <property type="entry name" value="Zn peptidases"/>
    <property type="match status" value="1"/>
</dbReference>
<proteinExistence type="predicted"/>
<dbReference type="EnsemblMetazoa" id="RPRC009020-RA">
    <property type="protein sequence ID" value="RPRC009020-PA"/>
    <property type="gene ID" value="RPRC009020"/>
</dbReference>
<organism evidence="2 3">
    <name type="scientific">Rhodnius prolixus</name>
    <name type="common">Triatomid bug</name>
    <dbReference type="NCBI Taxonomy" id="13249"/>
    <lineage>
        <taxon>Eukaryota</taxon>
        <taxon>Metazoa</taxon>
        <taxon>Ecdysozoa</taxon>
        <taxon>Arthropoda</taxon>
        <taxon>Hexapoda</taxon>
        <taxon>Insecta</taxon>
        <taxon>Pterygota</taxon>
        <taxon>Neoptera</taxon>
        <taxon>Paraneoptera</taxon>
        <taxon>Hemiptera</taxon>
        <taxon>Heteroptera</taxon>
        <taxon>Panheteroptera</taxon>
        <taxon>Cimicomorpha</taxon>
        <taxon>Reduviidae</taxon>
        <taxon>Triatominae</taxon>
        <taxon>Rhodnius</taxon>
    </lineage>
</organism>
<evidence type="ECO:0008006" key="4">
    <source>
        <dbReference type="Google" id="ProtNLM"/>
    </source>
</evidence>
<evidence type="ECO:0000313" key="3">
    <source>
        <dbReference type="Proteomes" id="UP000015103"/>
    </source>
</evidence>
<dbReference type="Proteomes" id="UP000015103">
    <property type="component" value="Unassembled WGS sequence"/>
</dbReference>
<sequence length="137" mass="15663">MFIKRTLECMSYKFYPHYTLCPLLYCTTRDFVRLSVQQLMEDEAVANLREYIRIPSVHPNVDYTECVTFIKRLAKNYGLPCNVFGKADKPVVILTWRGTDKHAGSILLNSHMDVVPVYKVCACSVASAILLKVLLLN</sequence>
<dbReference type="InterPro" id="IPR001261">
    <property type="entry name" value="ArgE/DapE_CS"/>
</dbReference>
<dbReference type="eggNOG" id="KOG2275">
    <property type="taxonomic scope" value="Eukaryota"/>
</dbReference>